<dbReference type="EMBL" id="LAJE02000107">
    <property type="protein sequence ID" value="OEO31953.1"/>
    <property type="molecule type" value="Genomic_DNA"/>
</dbReference>
<feature type="compositionally biased region" description="Basic and acidic residues" evidence="1">
    <location>
        <begin position="616"/>
        <end position="628"/>
    </location>
</feature>
<evidence type="ECO:0000256" key="2">
    <source>
        <dbReference type="SAM" id="SignalP"/>
    </source>
</evidence>
<comment type="caution">
    <text evidence="3">The sequence shown here is derived from an EMBL/GenBank/DDBJ whole genome shotgun (WGS) entry which is preliminary data.</text>
</comment>
<sequence length="628" mass="65065">MTRIASAPLGRLRPMRALLLGSVFAGFAVTGASAETLSVTGIEIKGATGTMYDIAVPTVEVVDGNINEGAVRGLFTGAPGALDALATLDATSLSIPELRMTSDLGEGAGTLVITYRDITLNNIADGVAASAHVGSADLTGPENLTATFGEMSTSRFDLASLLGFYGLTTATAGTEMKEVYTDFKFSGGSLKGGDVVNCDFGAAELGSFSARPLKQSMTEINALVMEAEAAQKAGTDVAPETVAKLVRFYADMFTAFSSTPMTFEGFSCSGKDDKGNPLTVASGPITVGGFEPAIYPEISLDDFDMTVENDGFLKFGNFTWKQMDFTAAIAAIEAATTLDEAYFTANWRKLVPALDGMSLTDLTIDVPDPESSGKRITGTLGAFDATLGNYVNGIPANISLNLANFILPITADMTDLPVADLLARGIDKLDISLGTKLAWDQATQTIKVDDVLIDMGALGRVNLSGTFGNATQSLFADNTDEATMAAMLLTLRDVTIEIEDRGMSALAFAAGAKDAGQSEAAFRTAVAGMAQGMTLAFLGNTTEALTAAQQLGTFLSGASHLKLTITAKDEAGIGLADLAAAETNPAALAGKLNVVAEASGEPVELPVLDTPAPSTQDEKRDLKAPAAQ</sequence>
<protein>
    <recommendedName>
        <fullName evidence="5">AsmA-like C-terminal domain-containing protein</fullName>
    </recommendedName>
</protein>
<reference evidence="3 4" key="1">
    <citation type="journal article" date="2015" name="Genome Announc.">
        <title>Genome Assemblies of Three Soil-Associated Devosia species: D. insulae, D. limi, and D. soli.</title>
        <authorList>
            <person name="Hassan Y.I."/>
            <person name="Lepp D."/>
            <person name="Zhou T."/>
        </authorList>
    </citation>
    <scope>NUCLEOTIDE SEQUENCE [LARGE SCALE GENOMIC DNA]</scope>
    <source>
        <strain evidence="3 4">DS-56</strain>
    </source>
</reference>
<keyword evidence="4" id="KW-1185">Reference proteome</keyword>
<keyword evidence="2" id="KW-0732">Signal</keyword>
<feature type="chain" id="PRO_5009190510" description="AsmA-like C-terminal domain-containing protein" evidence="2">
    <location>
        <begin position="35"/>
        <end position="628"/>
    </location>
</feature>
<dbReference type="AlphaFoldDB" id="A0A1E5XTR6"/>
<accession>A0A1E5XTR6</accession>
<evidence type="ECO:0000256" key="1">
    <source>
        <dbReference type="SAM" id="MobiDB-lite"/>
    </source>
</evidence>
<feature type="region of interest" description="Disordered" evidence="1">
    <location>
        <begin position="604"/>
        <end position="628"/>
    </location>
</feature>
<evidence type="ECO:0000313" key="4">
    <source>
        <dbReference type="Proteomes" id="UP000095463"/>
    </source>
</evidence>
<gene>
    <name evidence="3" type="ORF">VW23_013705</name>
</gene>
<dbReference type="Proteomes" id="UP000095463">
    <property type="component" value="Unassembled WGS sequence"/>
</dbReference>
<dbReference type="RefSeq" id="WP_069908853.1">
    <property type="nucleotide sequence ID" value="NZ_LAJE02000107.1"/>
</dbReference>
<proteinExistence type="predicted"/>
<evidence type="ECO:0000313" key="3">
    <source>
        <dbReference type="EMBL" id="OEO31953.1"/>
    </source>
</evidence>
<evidence type="ECO:0008006" key="5">
    <source>
        <dbReference type="Google" id="ProtNLM"/>
    </source>
</evidence>
<feature type="signal peptide" evidence="2">
    <location>
        <begin position="1"/>
        <end position="34"/>
    </location>
</feature>
<name>A0A1E5XTR6_9HYPH</name>
<organism evidence="3 4">
    <name type="scientific">Devosia insulae DS-56</name>
    <dbReference type="NCBI Taxonomy" id="1116389"/>
    <lineage>
        <taxon>Bacteria</taxon>
        <taxon>Pseudomonadati</taxon>
        <taxon>Pseudomonadota</taxon>
        <taxon>Alphaproteobacteria</taxon>
        <taxon>Hyphomicrobiales</taxon>
        <taxon>Devosiaceae</taxon>
        <taxon>Devosia</taxon>
    </lineage>
</organism>
<dbReference type="OrthoDB" id="7939533at2"/>